<dbReference type="Gene3D" id="2.60.40.1730">
    <property type="entry name" value="tricorn interacting facor f3 domain"/>
    <property type="match status" value="1"/>
</dbReference>
<dbReference type="InterPro" id="IPR001930">
    <property type="entry name" value="Peptidase_M1"/>
</dbReference>
<evidence type="ECO:0000259" key="15">
    <source>
        <dbReference type="Pfam" id="PF11838"/>
    </source>
</evidence>
<dbReference type="GO" id="GO:0016020">
    <property type="term" value="C:membrane"/>
    <property type="evidence" value="ECO:0007669"/>
    <property type="project" value="TreeGrafter"/>
</dbReference>
<dbReference type="InterPro" id="IPR024571">
    <property type="entry name" value="ERAP1-like_C_dom"/>
</dbReference>
<feature type="domain" description="Aminopeptidase N-like N-terminal" evidence="16">
    <location>
        <begin position="126"/>
        <end position="196"/>
    </location>
</feature>
<evidence type="ECO:0000259" key="14">
    <source>
        <dbReference type="Pfam" id="PF01433"/>
    </source>
</evidence>
<evidence type="ECO:0000256" key="2">
    <source>
        <dbReference type="ARBA" id="ARBA00001947"/>
    </source>
</evidence>
<evidence type="ECO:0000256" key="1">
    <source>
        <dbReference type="ARBA" id="ARBA00000098"/>
    </source>
</evidence>
<dbReference type="CDD" id="cd09602">
    <property type="entry name" value="M1_APN"/>
    <property type="match status" value="1"/>
</dbReference>
<keyword evidence="10" id="KW-0862">Zinc</keyword>
<dbReference type="OrthoDB" id="3885507at2"/>
<dbReference type="GO" id="GO:0006508">
    <property type="term" value="P:proteolysis"/>
    <property type="evidence" value="ECO:0007669"/>
    <property type="project" value="UniProtKB-KW"/>
</dbReference>
<evidence type="ECO:0000259" key="16">
    <source>
        <dbReference type="Pfam" id="PF17900"/>
    </source>
</evidence>
<keyword evidence="11" id="KW-0482">Metalloprotease</keyword>
<evidence type="ECO:0000256" key="13">
    <source>
        <dbReference type="ARBA" id="ARBA00031533"/>
    </source>
</evidence>
<accession>A0A2A9CNS3</accession>
<keyword evidence="8" id="KW-0479">Metal-binding</keyword>
<keyword evidence="6 17" id="KW-0031">Aminopeptidase</keyword>
<comment type="catalytic activity">
    <reaction evidence="1">
        <text>Release of an N-terminal amino acid, Xaa-|-Yaa- from a peptide, amide or arylamide. Xaa is preferably Ala, but may be most amino acids including Pro (slow action). When a terminal hydrophobic residue is followed by a prolyl residue, the two may be released as an intact Xaa-Pro dipeptide.</text>
        <dbReference type="EC" id="3.4.11.2"/>
    </reaction>
</comment>
<dbReference type="SUPFAM" id="SSF63737">
    <property type="entry name" value="Leukotriene A4 hydrolase N-terminal domain"/>
    <property type="match status" value="1"/>
</dbReference>
<dbReference type="InterPro" id="IPR045357">
    <property type="entry name" value="Aminopeptidase_N-like_N"/>
</dbReference>
<dbReference type="NCBIfam" id="TIGR02412">
    <property type="entry name" value="pepN_strep_liv"/>
    <property type="match status" value="1"/>
</dbReference>
<evidence type="ECO:0000256" key="10">
    <source>
        <dbReference type="ARBA" id="ARBA00022833"/>
    </source>
</evidence>
<evidence type="ECO:0000256" key="4">
    <source>
        <dbReference type="ARBA" id="ARBA00012564"/>
    </source>
</evidence>
<dbReference type="GO" id="GO:0070006">
    <property type="term" value="F:metalloaminopeptidase activity"/>
    <property type="evidence" value="ECO:0007669"/>
    <property type="project" value="TreeGrafter"/>
</dbReference>
<evidence type="ECO:0000256" key="3">
    <source>
        <dbReference type="ARBA" id="ARBA00010136"/>
    </source>
</evidence>
<dbReference type="SUPFAM" id="SSF55486">
    <property type="entry name" value="Metalloproteases ('zincins'), catalytic domain"/>
    <property type="match status" value="1"/>
</dbReference>
<dbReference type="EC" id="3.4.11.2" evidence="4"/>
<dbReference type="GO" id="GO:0042277">
    <property type="term" value="F:peptide binding"/>
    <property type="evidence" value="ECO:0007669"/>
    <property type="project" value="TreeGrafter"/>
</dbReference>
<dbReference type="InterPro" id="IPR050344">
    <property type="entry name" value="Peptidase_M1_aminopeptidases"/>
</dbReference>
<dbReference type="GO" id="GO:0008270">
    <property type="term" value="F:zinc ion binding"/>
    <property type="evidence" value="ECO:0007669"/>
    <property type="project" value="InterPro"/>
</dbReference>
<comment type="caution">
    <text evidence="17">The sequence shown here is derived from an EMBL/GenBank/DDBJ whole genome shotgun (WGS) entry which is preliminary data.</text>
</comment>
<dbReference type="GO" id="GO:0043171">
    <property type="term" value="P:peptide catabolic process"/>
    <property type="evidence" value="ECO:0007669"/>
    <property type="project" value="TreeGrafter"/>
</dbReference>
<evidence type="ECO:0000256" key="8">
    <source>
        <dbReference type="ARBA" id="ARBA00022723"/>
    </source>
</evidence>
<dbReference type="RefSeq" id="WP_098459618.1">
    <property type="nucleotide sequence ID" value="NZ_PDJC01000001.1"/>
</dbReference>
<dbReference type="GO" id="GO:0005737">
    <property type="term" value="C:cytoplasm"/>
    <property type="evidence" value="ECO:0007669"/>
    <property type="project" value="TreeGrafter"/>
</dbReference>
<dbReference type="Pfam" id="PF11838">
    <property type="entry name" value="ERAP1_C"/>
    <property type="match status" value="1"/>
</dbReference>
<evidence type="ECO:0000256" key="9">
    <source>
        <dbReference type="ARBA" id="ARBA00022801"/>
    </source>
</evidence>
<comment type="cofactor">
    <cofactor evidence="2">
        <name>Zn(2+)</name>
        <dbReference type="ChEBI" id="CHEBI:29105"/>
    </cofactor>
</comment>
<keyword evidence="7" id="KW-0645">Protease</keyword>
<evidence type="ECO:0000256" key="12">
    <source>
        <dbReference type="ARBA" id="ARBA00029811"/>
    </source>
</evidence>
<dbReference type="InterPro" id="IPR012778">
    <property type="entry name" value="Pept_M1_aminopeptidase"/>
</dbReference>
<dbReference type="PRINTS" id="PR00756">
    <property type="entry name" value="ALADIPTASE"/>
</dbReference>
<dbReference type="Pfam" id="PF01433">
    <property type="entry name" value="Peptidase_M1"/>
    <property type="match status" value="1"/>
</dbReference>
<evidence type="ECO:0000256" key="7">
    <source>
        <dbReference type="ARBA" id="ARBA00022670"/>
    </source>
</evidence>
<dbReference type="PANTHER" id="PTHR11533">
    <property type="entry name" value="PROTEASE M1 ZINC METALLOPROTEASE"/>
    <property type="match status" value="1"/>
</dbReference>
<evidence type="ECO:0000313" key="18">
    <source>
        <dbReference type="Proteomes" id="UP000226079"/>
    </source>
</evidence>
<gene>
    <name evidence="17" type="ORF">ATK74_0568</name>
</gene>
<dbReference type="Proteomes" id="UP000226079">
    <property type="component" value="Unassembled WGS sequence"/>
</dbReference>
<proteinExistence type="inferred from homology"/>
<dbReference type="PANTHER" id="PTHR11533:SF174">
    <property type="entry name" value="PUROMYCIN-SENSITIVE AMINOPEPTIDASE-RELATED"/>
    <property type="match status" value="1"/>
</dbReference>
<feature type="domain" description="ERAP1-like C-terminal" evidence="15">
    <location>
        <begin position="537"/>
        <end position="853"/>
    </location>
</feature>
<dbReference type="GO" id="GO:0005615">
    <property type="term" value="C:extracellular space"/>
    <property type="evidence" value="ECO:0007669"/>
    <property type="project" value="TreeGrafter"/>
</dbReference>
<reference evidence="17 18" key="1">
    <citation type="submission" date="2017-10" db="EMBL/GenBank/DDBJ databases">
        <title>Sequencing the genomes of 1000 actinobacteria strains.</title>
        <authorList>
            <person name="Klenk H.-P."/>
        </authorList>
    </citation>
    <scope>NUCLEOTIDE SEQUENCE [LARGE SCALE GENOMIC DNA]</scope>
    <source>
        <strain evidence="17 18">DSM 15597</strain>
    </source>
</reference>
<evidence type="ECO:0000256" key="6">
    <source>
        <dbReference type="ARBA" id="ARBA00022438"/>
    </source>
</evidence>
<dbReference type="EMBL" id="PDJC01000001">
    <property type="protein sequence ID" value="PFG16043.1"/>
    <property type="molecule type" value="Genomic_DNA"/>
</dbReference>
<keyword evidence="9" id="KW-0378">Hydrolase</keyword>
<keyword evidence="18" id="KW-1185">Reference proteome</keyword>
<evidence type="ECO:0000256" key="5">
    <source>
        <dbReference type="ARBA" id="ARBA00015611"/>
    </source>
</evidence>
<protein>
    <recommendedName>
        <fullName evidence="5">Aminopeptidase N</fullName>
        <ecNumber evidence="4">3.4.11.2</ecNumber>
    </recommendedName>
    <alternativeName>
        <fullName evidence="12">Alanine aminopeptidase</fullName>
    </alternativeName>
    <alternativeName>
        <fullName evidence="13">Lysyl aminopeptidase</fullName>
    </alternativeName>
</protein>
<dbReference type="InterPro" id="IPR027268">
    <property type="entry name" value="Peptidase_M4/M1_CTD_sf"/>
</dbReference>
<dbReference type="InterPro" id="IPR042097">
    <property type="entry name" value="Aminopeptidase_N-like_N_sf"/>
</dbReference>
<dbReference type="Gene3D" id="1.10.390.10">
    <property type="entry name" value="Neutral Protease Domain 2"/>
    <property type="match status" value="1"/>
</dbReference>
<name>A0A2A9CNS3_9ACTN</name>
<comment type="similarity">
    <text evidence="3">Belongs to the peptidase M1 family.</text>
</comment>
<dbReference type="AlphaFoldDB" id="A0A2A9CNS3"/>
<organism evidence="17 18">
    <name type="scientific">Propionicimonas paludicola</name>
    <dbReference type="NCBI Taxonomy" id="185243"/>
    <lineage>
        <taxon>Bacteria</taxon>
        <taxon>Bacillati</taxon>
        <taxon>Actinomycetota</taxon>
        <taxon>Actinomycetes</taxon>
        <taxon>Propionibacteriales</taxon>
        <taxon>Nocardioidaceae</taxon>
        <taxon>Propionicimonas</taxon>
    </lineage>
</organism>
<dbReference type="InterPro" id="IPR014782">
    <property type="entry name" value="Peptidase_M1_dom"/>
</dbReference>
<evidence type="ECO:0000313" key="17">
    <source>
        <dbReference type="EMBL" id="PFG16043.1"/>
    </source>
</evidence>
<evidence type="ECO:0000256" key="11">
    <source>
        <dbReference type="ARBA" id="ARBA00023049"/>
    </source>
</evidence>
<dbReference type="GO" id="GO:0016285">
    <property type="term" value="F:alanyl aminopeptidase activity"/>
    <property type="evidence" value="ECO:0007669"/>
    <property type="project" value="UniProtKB-EC"/>
</dbReference>
<sequence length="862" mass="94689">MYPANITREEAARRARQIRSHSYQVSVDLTGTADVPGGYDATATFWSRSAVRFASTGGASHLDLIADRVLSATLDGVLLPAEAFNDHRVAFEAAAGEHELVVTALCRYSRTGEGLHRFVDPVDDLVYCYTQLETADARRLFACFEQPDLKATFALDVRADASWTVLSNSPEVAPVDLGDGTAHWTFAPTPPISTYITALIAGHFHVVRDAHQGKAAEIPLSLACRRSLVDYLDTDRLLATTKAGFEVFEEHFGMPYPFADYAQVFVPEFNAGAMENAGCVTIRDEYLYRSRVTQASYETRDNTILHELAHMWFGDLVTMTWWDDLWLNESFAEFASHFCQAEIRNKTGVGDDPWSTFTNARKNWAYRQDQLPSTHPVAADMVDLEAVELNFDGITYAKGASVLRQLVAFVGQDAFLAGVRAYFAKHAWGNTQLCDLLNALTEASGRDLSFFAAEWLQVAGVNTLRAEFEVDAEGRFTRFALRQTAPDQWPTLRHHRLAIGLYDLVDGRLVRRDRVEVDIAGELTELPELIGRARGTLVLPNDDDLTYAKLRLDPESLAALVASMGTIDSALTRALCWAAAWDMCRDAELPSHDFVALVLAGVGVETDLTAVGSVLAQARTAIDYFTPEADRGELNEFFVDGLSRLLAEAEPESDHQLALARALATSAESSATAAVLNTWLDGSAVPSGLAVDTDLRWHLITNLARLGAIGATEIEAELALDPTAQGAERAAGARAALPSAEAKIQAWRLATADDDVPNETHYQITSNFWQFGADAVLKPYLGAYREVAEAISAGRDGWADRSSALRQHVLGLLFPRTLMDRTALAELDAWLESVSLTDAVARQVLERRDDAERALRCQEAFS</sequence>
<feature type="domain" description="Peptidase M1 membrane alanine aminopeptidase" evidence="14">
    <location>
        <begin position="240"/>
        <end position="455"/>
    </location>
</feature>
<dbReference type="FunFam" id="1.10.390.10:FF:000004">
    <property type="entry name" value="Aminopeptidase N"/>
    <property type="match status" value="1"/>
</dbReference>
<dbReference type="Pfam" id="PF17900">
    <property type="entry name" value="Peptidase_M1_N"/>
    <property type="match status" value="1"/>
</dbReference>